<proteinExistence type="predicted"/>
<name>A0A1W9KNG7_9BURK</name>
<comment type="caution">
    <text evidence="2">The sequence shown here is derived from an EMBL/GenBank/DDBJ whole genome shotgun (WGS) entry which is preliminary data.</text>
</comment>
<evidence type="ECO:0000313" key="3">
    <source>
        <dbReference type="Proteomes" id="UP000192505"/>
    </source>
</evidence>
<accession>A0A1W9KNG7</accession>
<reference evidence="2 3" key="1">
    <citation type="submission" date="2017-01" db="EMBL/GenBank/DDBJ databases">
        <title>Novel large sulfur bacteria in the metagenomes of groundwater-fed chemosynthetic microbial mats in the Lake Huron basin.</title>
        <authorList>
            <person name="Sharrar A.M."/>
            <person name="Flood B.E."/>
            <person name="Bailey J.V."/>
            <person name="Jones D.S."/>
            <person name="Biddanda B."/>
            <person name="Ruberg S.A."/>
            <person name="Marcus D.N."/>
            <person name="Dick G.J."/>
        </authorList>
    </citation>
    <scope>NUCLEOTIDE SEQUENCE [LARGE SCALE GENOMIC DNA]</scope>
    <source>
        <strain evidence="2">A7</strain>
    </source>
</reference>
<feature type="region of interest" description="Disordered" evidence="1">
    <location>
        <begin position="1"/>
        <end position="34"/>
    </location>
</feature>
<evidence type="ECO:0000256" key="1">
    <source>
        <dbReference type="SAM" id="MobiDB-lite"/>
    </source>
</evidence>
<dbReference type="Proteomes" id="UP000192505">
    <property type="component" value="Unassembled WGS sequence"/>
</dbReference>
<dbReference type="EMBL" id="MTEI01000044">
    <property type="protein sequence ID" value="OQW85705.1"/>
    <property type="molecule type" value="Genomic_DNA"/>
</dbReference>
<organism evidence="2 3">
    <name type="scientific">Rhodoferax ferrireducens</name>
    <dbReference type="NCBI Taxonomy" id="192843"/>
    <lineage>
        <taxon>Bacteria</taxon>
        <taxon>Pseudomonadati</taxon>
        <taxon>Pseudomonadota</taxon>
        <taxon>Betaproteobacteria</taxon>
        <taxon>Burkholderiales</taxon>
        <taxon>Comamonadaceae</taxon>
        <taxon>Rhodoferax</taxon>
    </lineage>
</organism>
<evidence type="ECO:0000313" key="2">
    <source>
        <dbReference type="EMBL" id="OQW85705.1"/>
    </source>
</evidence>
<protein>
    <submittedName>
        <fullName evidence="2">Uncharacterized protein</fullName>
    </submittedName>
</protein>
<sequence>MAANDPAPTTTVQADLPMPGTKGLPTNPVDGAEATVRPPGLSAKLLAASLALDAQIHAAGQFDSSDENSDRWCWPHSTAMTGSEIDLFTARLARFTTKGVIHGDAELLADKLVTRDRGGDDRALCLECTHLAGYGRSSWRCINWQRAGIARQARDAQLPADLVFQLQRCNGFAQAAERTPT</sequence>
<gene>
    <name evidence="2" type="ORF">BWK72_20950</name>
</gene>
<dbReference type="AlphaFoldDB" id="A0A1W9KNG7"/>